<comment type="subcellular location">
    <subcellularLocation>
        <location evidence="1">Target cell</location>
        <location evidence="1">Target cell cytoplasm</location>
    </subcellularLocation>
</comment>
<reference evidence="7 8" key="1">
    <citation type="submission" date="2014-11" db="EMBL/GenBank/DDBJ databases">
        <title>Pan-genome of Gallibacterium spp.</title>
        <authorList>
            <person name="Kudirkiene E."/>
            <person name="Bojesen A.M."/>
        </authorList>
    </citation>
    <scope>NUCLEOTIDE SEQUENCE [LARGE SCALE GENOMIC DNA]</scope>
    <source>
        <strain evidence="7 8">F298</strain>
    </source>
</reference>
<accession>A0A1A7PXB9</accession>
<evidence type="ECO:0000256" key="3">
    <source>
        <dbReference type="ARBA" id="ARBA00022913"/>
    </source>
</evidence>
<dbReference type="AlphaFoldDB" id="A0A1A7PXB9"/>
<evidence type="ECO:0000256" key="1">
    <source>
        <dbReference type="ARBA" id="ARBA00004219"/>
    </source>
</evidence>
<sequence length="555" mass="59077">MAGNIHLKGAVIESQASAENNQFTTGSLTAESIANHSEVKVSSAGGGLSTDPTQNIANGFAAGLSALGNINKQDGSTTHSAVGSNINLTTQQGDISTSLSRDTTTANERIDKIEMADLKTRQEMAHVIGEIANNSITLLVKPKVDEAERQKAEAIAILKNDKHNQAAQQQLDTANEVIKTYGQGGQIQLAVRAVTGVLQGIATGEASQAVVGGVSPYANYAIKKATTDENNNVNLEANLMAHALLGAIEAYATGNNAAAGAAGAVGGELAAKVISKQLYQKTPDQLTEAQKQTVSTLSQLASGLAGGLISDNTAGAISSAEIGKRAVENNGLLSGQVSDLFRELEAAEKDKQPIEEIFIKAKALSDKQYKELTENCTDSAICRYGTEKALEEANQKAFELVGYFNSKLSNLSYEAQNKFLEFIIDENSKEFNFIEENRTITEKAIVGLVESFIASQQAQGIKISPKIASFAKKTTLDSPKEYLSKPKQKVNSASVGDIVRTPTSHPGDFIRLKGNQGLKNKYTGEIWEKSETQHSDKEGEWKVGIGKNSPSKTKK</sequence>
<keyword evidence="4" id="KW-0843">Virulence</keyword>
<dbReference type="EMBL" id="JTJS01000118">
    <property type="protein sequence ID" value="OBX05800.1"/>
    <property type="molecule type" value="Genomic_DNA"/>
</dbReference>
<evidence type="ECO:0000256" key="4">
    <source>
        <dbReference type="ARBA" id="ARBA00023026"/>
    </source>
</evidence>
<evidence type="ECO:0000313" key="7">
    <source>
        <dbReference type="EMBL" id="OBX05800.1"/>
    </source>
</evidence>
<keyword evidence="3" id="KW-1266">Target cell cytoplasm</keyword>
<dbReference type="Pfam" id="PF04829">
    <property type="entry name" value="PT-VENN"/>
    <property type="match status" value="1"/>
</dbReference>
<evidence type="ECO:0000259" key="6">
    <source>
        <dbReference type="Pfam" id="PF04829"/>
    </source>
</evidence>
<evidence type="ECO:0000256" key="2">
    <source>
        <dbReference type="ARBA" id="ARBA00022656"/>
    </source>
</evidence>
<dbReference type="PATRIC" id="fig|505345.8.peg.1902"/>
<dbReference type="Proteomes" id="UP000243168">
    <property type="component" value="Unassembled WGS sequence"/>
</dbReference>
<comment type="caution">
    <text evidence="7">The sequence shown here is derived from an EMBL/GenBank/DDBJ whole genome shotgun (WGS) entry which is preliminary data.</text>
</comment>
<feature type="region of interest" description="Disordered" evidence="5">
    <location>
        <begin position="525"/>
        <end position="555"/>
    </location>
</feature>
<gene>
    <name evidence="7" type="ORF">QV07_09355</name>
</gene>
<evidence type="ECO:0000256" key="5">
    <source>
        <dbReference type="SAM" id="MobiDB-lite"/>
    </source>
</evidence>
<dbReference type="GO" id="GO:0090729">
    <property type="term" value="F:toxin activity"/>
    <property type="evidence" value="ECO:0007669"/>
    <property type="project" value="UniProtKB-KW"/>
</dbReference>
<name>A0A1A7PXB9_9PAST</name>
<dbReference type="InterPro" id="IPR006914">
    <property type="entry name" value="VENN_dom"/>
</dbReference>
<protein>
    <recommendedName>
        <fullName evidence="6">VENN motif-containing domain-containing protein</fullName>
    </recommendedName>
</protein>
<evidence type="ECO:0000313" key="8">
    <source>
        <dbReference type="Proteomes" id="UP000243168"/>
    </source>
</evidence>
<organism evidence="7 8">
    <name type="scientific">Gallibacterium genomosp. 3</name>
    <dbReference type="NCBI Taxonomy" id="505345"/>
    <lineage>
        <taxon>Bacteria</taxon>
        <taxon>Pseudomonadati</taxon>
        <taxon>Pseudomonadota</taxon>
        <taxon>Gammaproteobacteria</taxon>
        <taxon>Pasteurellales</taxon>
        <taxon>Pasteurellaceae</taxon>
        <taxon>Gallibacterium</taxon>
    </lineage>
</organism>
<keyword evidence="2" id="KW-0800">Toxin</keyword>
<feature type="domain" description="VENN motif-containing" evidence="6">
    <location>
        <begin position="283"/>
        <end position="332"/>
    </location>
</feature>
<feature type="compositionally biased region" description="Basic and acidic residues" evidence="5">
    <location>
        <begin position="526"/>
        <end position="541"/>
    </location>
</feature>
<proteinExistence type="predicted"/>